<sequence length="82" mass="9988">MKFTEQRKLICEEKIVHLNRMWNCCKIASEQRQLFMTSIKDKYSNKALVQYDNEINNLEKFYESRKPVLQLRVCLGNLWQMK</sequence>
<dbReference type="Pfam" id="PF03999">
    <property type="entry name" value="MAP65_ASE1"/>
    <property type="match status" value="1"/>
</dbReference>
<organism evidence="1 2">
    <name type="scientific">Trichinella nativa</name>
    <dbReference type="NCBI Taxonomy" id="6335"/>
    <lineage>
        <taxon>Eukaryota</taxon>
        <taxon>Metazoa</taxon>
        <taxon>Ecdysozoa</taxon>
        <taxon>Nematoda</taxon>
        <taxon>Enoplea</taxon>
        <taxon>Dorylaimia</taxon>
        <taxon>Trichinellida</taxon>
        <taxon>Trichinellidae</taxon>
        <taxon>Trichinella</taxon>
    </lineage>
</organism>
<protein>
    <submittedName>
        <fullName evidence="1">Uncharacterized protein</fullName>
    </submittedName>
</protein>
<name>A0A1Y3EF79_9BILA</name>
<evidence type="ECO:0000313" key="2">
    <source>
        <dbReference type="Proteomes" id="UP000243006"/>
    </source>
</evidence>
<feature type="non-terminal residue" evidence="1">
    <location>
        <position position="82"/>
    </location>
</feature>
<comment type="caution">
    <text evidence="1">The sequence shown here is derived from an EMBL/GenBank/DDBJ whole genome shotgun (WGS) entry which is preliminary data.</text>
</comment>
<gene>
    <name evidence="1" type="ORF">D917_10696</name>
</gene>
<dbReference type="Proteomes" id="UP000243006">
    <property type="component" value="Unassembled WGS sequence"/>
</dbReference>
<reference evidence="1 2" key="1">
    <citation type="submission" date="2015-04" db="EMBL/GenBank/DDBJ databases">
        <title>Draft genome of the roundworm Trichinella nativa.</title>
        <authorList>
            <person name="Mitreva M."/>
        </authorList>
    </citation>
    <scope>NUCLEOTIDE SEQUENCE [LARGE SCALE GENOMIC DNA]</scope>
    <source>
        <strain evidence="1 2">ISS45</strain>
    </source>
</reference>
<dbReference type="EMBL" id="LVZM01019692">
    <property type="protein sequence ID" value="OUC41788.1"/>
    <property type="molecule type" value="Genomic_DNA"/>
</dbReference>
<accession>A0A1Y3EF79</accession>
<proteinExistence type="predicted"/>
<dbReference type="AlphaFoldDB" id="A0A1Y3EF79"/>
<evidence type="ECO:0000313" key="1">
    <source>
        <dbReference type="EMBL" id="OUC41788.1"/>
    </source>
</evidence>